<evidence type="ECO:0008006" key="3">
    <source>
        <dbReference type="Google" id="ProtNLM"/>
    </source>
</evidence>
<reference evidence="1 2" key="1">
    <citation type="submission" date="2017-10" db="EMBL/GenBank/DDBJ databases">
        <title>Bacillus sp. nov., a halophilic bacterium isolated from a Keqin Lake.</title>
        <authorList>
            <person name="Wang H."/>
        </authorList>
    </citation>
    <scope>NUCLEOTIDE SEQUENCE [LARGE SCALE GENOMIC DNA]</scope>
    <source>
        <strain evidence="1 2">KCTC 13187</strain>
    </source>
</reference>
<accession>A0A3A9KI83</accession>
<dbReference type="Gene3D" id="3.40.50.880">
    <property type="match status" value="1"/>
</dbReference>
<evidence type="ECO:0000313" key="2">
    <source>
        <dbReference type="Proteomes" id="UP000281498"/>
    </source>
</evidence>
<evidence type="ECO:0000313" key="1">
    <source>
        <dbReference type="EMBL" id="RKL64676.1"/>
    </source>
</evidence>
<dbReference type="AlphaFoldDB" id="A0A3A9KI83"/>
<dbReference type="InterPro" id="IPR029062">
    <property type="entry name" value="Class_I_gatase-like"/>
</dbReference>
<name>A0A3A9KI83_9BACI</name>
<dbReference type="Proteomes" id="UP000281498">
    <property type="component" value="Unassembled WGS sequence"/>
</dbReference>
<protein>
    <recommendedName>
        <fullName evidence="3">Beta-galactosidase trimerisation domain-containing protein</fullName>
    </recommendedName>
</protein>
<feature type="non-terminal residue" evidence="1">
    <location>
        <position position="501"/>
    </location>
</feature>
<dbReference type="EMBL" id="PDOE01000070">
    <property type="protein sequence ID" value="RKL64676.1"/>
    <property type="molecule type" value="Genomic_DNA"/>
</dbReference>
<feature type="non-terminal residue" evidence="1">
    <location>
        <position position="1"/>
    </location>
</feature>
<proteinExistence type="predicted"/>
<gene>
    <name evidence="1" type="ORF">CR203_25035</name>
</gene>
<dbReference type="CDD" id="cd03143">
    <property type="entry name" value="A4_beta-galactosidase_middle_domain"/>
    <property type="match status" value="1"/>
</dbReference>
<keyword evidence="2" id="KW-1185">Reference proteome</keyword>
<dbReference type="SUPFAM" id="SSF52317">
    <property type="entry name" value="Class I glutamine amidotransferase-like"/>
    <property type="match status" value="1"/>
</dbReference>
<organism evidence="1 2">
    <name type="scientific">Salipaludibacillus neizhouensis</name>
    <dbReference type="NCBI Taxonomy" id="885475"/>
    <lineage>
        <taxon>Bacteria</taxon>
        <taxon>Bacillati</taxon>
        <taxon>Bacillota</taxon>
        <taxon>Bacilli</taxon>
        <taxon>Bacillales</taxon>
        <taxon>Bacillaceae</taxon>
    </lineage>
</organism>
<sequence>DILQEVLTTHSFDGLFCNMSGFLVVDYNYTYHGPCHCENCQHKFKEQYGLELPEKDDPRNPVYKKYMIFKKDCEKDHTERLRHLVKDINPDIAINGLDYIRSESNTDKGRAKWQYSASSNSRVISGPERARPTDNASVDFMGVRYRHVSVSPALMELRQWQNLANAGSLSMYIMGRLDNHKDTSGFEGTKKVFQFHKKHEKLYSNLVSMAKVVVMRKARWQQNDPEVYGWIRALTESHIPFDEMFLSELNDLGQLDGKEFVVLGDIKFISDQQAKLLDDFAANGGTIIATGETGLYDNQFEARNGMALNCLGIEHVKEIQNDLMSSIFEIPEAEKDLFPRCIKTPLIAPGTNLVMVEPKENVKKYLQLIPEHPFGPPEICYYNEVTQDPGILVSNYHKGRGVYIPWKVGTFYREEGHQNTLNIMQDILFSLCGIEEIAPDLTPMVEINMVKNNEKQIIQFVNNSGCFGNSNFSPVPIHNISLRLKDVKESAHIETLRGGKV</sequence>
<comment type="caution">
    <text evidence="1">The sequence shown here is derived from an EMBL/GenBank/DDBJ whole genome shotgun (WGS) entry which is preliminary data.</text>
</comment>